<evidence type="ECO:0000256" key="3">
    <source>
        <dbReference type="ARBA" id="ARBA00022603"/>
    </source>
</evidence>
<dbReference type="PRINTS" id="PR00506">
    <property type="entry name" value="D21N6MTFRASE"/>
</dbReference>
<feature type="region of interest" description="Disordered" evidence="7">
    <location>
        <begin position="302"/>
        <end position="376"/>
    </location>
</feature>
<feature type="compositionally biased region" description="Low complexity" evidence="7">
    <location>
        <begin position="390"/>
        <end position="408"/>
    </location>
</feature>
<keyword evidence="10" id="KW-1185">Reference proteome</keyword>
<keyword evidence="3 9" id="KW-0489">Methyltransferase</keyword>
<feature type="region of interest" description="Disordered" evidence="7">
    <location>
        <begin position="389"/>
        <end position="408"/>
    </location>
</feature>
<sequence length="408" mass="43965">MSDEAAPPRPRARIVLADNMDVLPGLPAGEFSLIYIDPPFNTGQTQRRAQLRTVRDADGDRTGFKGQRYRTIKLGERRYADVFDDYLEFLWPRLEQAHRLLAADGSFFLHLDYREVHYAKIACDQIFGRECFMNEIVWSYDYGGRSKSRWSAKHDNILWYARDPARYTFQYEAIDRIPYMAPGLVGPEKAARGKTPTDVWWQTIVSPQGREKTGYPTQKPLKILERIVVVHSRPGDLLLDFFAGSGSFGEAALRHGRDVVLVDQNPEAIEVMRRRLEFAAPTIEALGSLALATSEVAAAPASAADGEAPAAGPIEPPTPSSAGVQPEEDAGAAGSRCDDSPAASLGAPQREGSSAGASLAAPQDDDALASLAGEASARGAGVTLAATVRPSEAPASASQGPAAAEEVG</sequence>
<reference evidence="10" key="1">
    <citation type="submission" date="2016-10" db="EMBL/GenBank/DDBJ databases">
        <authorList>
            <person name="Varghese N."/>
            <person name="Submissions S."/>
        </authorList>
    </citation>
    <scope>NUCLEOTIDE SEQUENCE [LARGE SCALE GENOMIC DNA]</scope>
    <source>
        <strain evidence="10">ATCC 25963</strain>
    </source>
</reference>
<evidence type="ECO:0000256" key="1">
    <source>
        <dbReference type="ARBA" id="ARBA00006594"/>
    </source>
</evidence>
<keyword evidence="4" id="KW-0808">Transferase</keyword>
<dbReference type="GO" id="GO:0009007">
    <property type="term" value="F:site-specific DNA-methyltransferase (adenine-specific) activity"/>
    <property type="evidence" value="ECO:0007669"/>
    <property type="project" value="UniProtKB-EC"/>
</dbReference>
<name>A0A1I2D927_9BACT</name>
<dbReference type="GO" id="GO:0008170">
    <property type="term" value="F:N-methyltransferase activity"/>
    <property type="evidence" value="ECO:0007669"/>
    <property type="project" value="InterPro"/>
</dbReference>
<accession>A0A1I2D927</accession>
<dbReference type="GO" id="GO:0003677">
    <property type="term" value="F:DNA binding"/>
    <property type="evidence" value="ECO:0007669"/>
    <property type="project" value="InterPro"/>
</dbReference>
<evidence type="ECO:0000313" key="10">
    <source>
        <dbReference type="Proteomes" id="UP000199400"/>
    </source>
</evidence>
<comment type="similarity">
    <text evidence="1">Belongs to the N(4)/N(6)-methyltransferase family.</text>
</comment>
<feature type="compositionally biased region" description="Low complexity" evidence="7">
    <location>
        <begin position="302"/>
        <end position="313"/>
    </location>
</feature>
<evidence type="ECO:0000256" key="6">
    <source>
        <dbReference type="ARBA" id="ARBA00047942"/>
    </source>
</evidence>
<keyword evidence="5" id="KW-0949">S-adenosyl-L-methionine</keyword>
<evidence type="ECO:0000313" key="9">
    <source>
        <dbReference type="EMBL" id="SFE76979.1"/>
    </source>
</evidence>
<comment type="catalytic activity">
    <reaction evidence="6">
        <text>a 2'-deoxyadenosine in DNA + S-adenosyl-L-methionine = an N(6)-methyl-2'-deoxyadenosine in DNA + S-adenosyl-L-homocysteine + H(+)</text>
        <dbReference type="Rhea" id="RHEA:15197"/>
        <dbReference type="Rhea" id="RHEA-COMP:12418"/>
        <dbReference type="Rhea" id="RHEA-COMP:12419"/>
        <dbReference type="ChEBI" id="CHEBI:15378"/>
        <dbReference type="ChEBI" id="CHEBI:57856"/>
        <dbReference type="ChEBI" id="CHEBI:59789"/>
        <dbReference type="ChEBI" id="CHEBI:90615"/>
        <dbReference type="ChEBI" id="CHEBI:90616"/>
        <dbReference type="EC" id="2.1.1.72"/>
    </reaction>
</comment>
<dbReference type="InterPro" id="IPR002052">
    <property type="entry name" value="DNA_methylase_N6_adenine_CS"/>
</dbReference>
<dbReference type="PROSITE" id="PS00092">
    <property type="entry name" value="N6_MTASE"/>
    <property type="match status" value="1"/>
</dbReference>
<dbReference type="Proteomes" id="UP000199400">
    <property type="component" value="Unassembled WGS sequence"/>
</dbReference>
<proteinExistence type="inferred from homology"/>
<evidence type="ECO:0000256" key="4">
    <source>
        <dbReference type="ARBA" id="ARBA00022679"/>
    </source>
</evidence>
<dbReference type="SUPFAM" id="SSF53335">
    <property type="entry name" value="S-adenosyl-L-methionine-dependent methyltransferases"/>
    <property type="match status" value="1"/>
</dbReference>
<dbReference type="EC" id="2.1.1.72" evidence="2"/>
<evidence type="ECO:0000256" key="2">
    <source>
        <dbReference type="ARBA" id="ARBA00011900"/>
    </source>
</evidence>
<dbReference type="EMBL" id="FOMX01000019">
    <property type="protein sequence ID" value="SFE76979.1"/>
    <property type="molecule type" value="Genomic_DNA"/>
</dbReference>
<evidence type="ECO:0000256" key="5">
    <source>
        <dbReference type="ARBA" id="ARBA00022691"/>
    </source>
</evidence>
<dbReference type="STRING" id="54.SAMN02745121_05463"/>
<dbReference type="GO" id="GO:0032259">
    <property type="term" value="P:methylation"/>
    <property type="evidence" value="ECO:0007669"/>
    <property type="project" value="UniProtKB-KW"/>
</dbReference>
<organism evidence="9 10">
    <name type="scientific">Nannocystis exedens</name>
    <dbReference type="NCBI Taxonomy" id="54"/>
    <lineage>
        <taxon>Bacteria</taxon>
        <taxon>Pseudomonadati</taxon>
        <taxon>Myxococcota</taxon>
        <taxon>Polyangia</taxon>
        <taxon>Nannocystales</taxon>
        <taxon>Nannocystaceae</taxon>
        <taxon>Nannocystis</taxon>
    </lineage>
</organism>
<dbReference type="InterPro" id="IPR002941">
    <property type="entry name" value="DNA_methylase_N4/N6"/>
</dbReference>
<evidence type="ECO:0000256" key="7">
    <source>
        <dbReference type="SAM" id="MobiDB-lite"/>
    </source>
</evidence>
<gene>
    <name evidence="9" type="ORF">SAMN02745121_05463</name>
</gene>
<dbReference type="InterPro" id="IPR029063">
    <property type="entry name" value="SAM-dependent_MTases_sf"/>
</dbReference>
<dbReference type="Pfam" id="PF01555">
    <property type="entry name" value="N6_N4_Mtase"/>
    <property type="match status" value="1"/>
</dbReference>
<evidence type="ECO:0000259" key="8">
    <source>
        <dbReference type="Pfam" id="PF01555"/>
    </source>
</evidence>
<feature type="domain" description="DNA methylase N-4/N-6" evidence="8">
    <location>
        <begin position="32"/>
        <end position="271"/>
    </location>
</feature>
<protein>
    <recommendedName>
        <fullName evidence="2">site-specific DNA-methyltransferase (adenine-specific)</fullName>
        <ecNumber evidence="2">2.1.1.72</ecNumber>
    </recommendedName>
</protein>
<dbReference type="InterPro" id="IPR002295">
    <property type="entry name" value="N4/N6-MTase_EcoPI_Mod-like"/>
</dbReference>
<dbReference type="AlphaFoldDB" id="A0A1I2D927"/>
<dbReference type="Gene3D" id="3.40.50.150">
    <property type="entry name" value="Vaccinia Virus protein VP39"/>
    <property type="match status" value="1"/>
</dbReference>